<dbReference type="EMBL" id="JALLPJ020001406">
    <property type="protein sequence ID" value="KAL3765228.1"/>
    <property type="molecule type" value="Genomic_DNA"/>
</dbReference>
<sequence length="310" mass="35205">MAEQDKASELAKKIRYLTHARASLSLNPAPAPKTTTTAGTAIPKNNQSSTTYNNAITSTFAAHFKTVEKGIDALELPHVPRKRSAQYEELHQNPVVKKRAYTKKVRAEPATMQRDKTNATSPPVQPINNTVATAPTTSNNKSIEQKLHQLNQHITQKHCTTSQSEHRFKGREMLVNLLQTAHEELHQSTIKQDHDQFQSKLRELQTILTEKRKRVMEKMDAACDTEGKVDSDLTTGLLQRVVLCLKRGTPVLEESVRRLMELQCNDDGEEYNKEISLVDREDREELDQPYKLAGRVLQEDGEELEIYEHC</sequence>
<comment type="caution">
    <text evidence="2">The sequence shown here is derived from an EMBL/GenBank/DDBJ whole genome shotgun (WGS) entry which is preliminary data.</text>
</comment>
<accession>A0ABD3MMT9</accession>
<reference evidence="2 3" key="1">
    <citation type="submission" date="2024-10" db="EMBL/GenBank/DDBJ databases">
        <title>Updated reference genomes for cyclostephanoid diatoms.</title>
        <authorList>
            <person name="Roberts W.R."/>
            <person name="Alverson A.J."/>
        </authorList>
    </citation>
    <scope>NUCLEOTIDE SEQUENCE [LARGE SCALE GENOMIC DNA]</scope>
    <source>
        <strain evidence="2 3">AJA010-31</strain>
    </source>
</reference>
<gene>
    <name evidence="2" type="ORF">ACHAWO_009305</name>
</gene>
<organism evidence="2 3">
    <name type="scientific">Cyclotella atomus</name>
    <dbReference type="NCBI Taxonomy" id="382360"/>
    <lineage>
        <taxon>Eukaryota</taxon>
        <taxon>Sar</taxon>
        <taxon>Stramenopiles</taxon>
        <taxon>Ochrophyta</taxon>
        <taxon>Bacillariophyta</taxon>
        <taxon>Coscinodiscophyceae</taxon>
        <taxon>Thalassiosirophycidae</taxon>
        <taxon>Stephanodiscales</taxon>
        <taxon>Stephanodiscaceae</taxon>
        <taxon>Cyclotella</taxon>
    </lineage>
</organism>
<proteinExistence type="predicted"/>
<feature type="region of interest" description="Disordered" evidence="1">
    <location>
        <begin position="26"/>
        <end position="46"/>
    </location>
</feature>
<dbReference type="AlphaFoldDB" id="A0ABD3MMT9"/>
<evidence type="ECO:0000313" key="3">
    <source>
        <dbReference type="Proteomes" id="UP001530400"/>
    </source>
</evidence>
<feature type="region of interest" description="Disordered" evidence="1">
    <location>
        <begin position="103"/>
        <end position="129"/>
    </location>
</feature>
<evidence type="ECO:0000256" key="1">
    <source>
        <dbReference type="SAM" id="MobiDB-lite"/>
    </source>
</evidence>
<feature type="compositionally biased region" description="Polar residues" evidence="1">
    <location>
        <begin position="118"/>
        <end position="129"/>
    </location>
</feature>
<feature type="compositionally biased region" description="Low complexity" evidence="1">
    <location>
        <begin position="32"/>
        <end position="43"/>
    </location>
</feature>
<protein>
    <submittedName>
        <fullName evidence="2">Uncharacterized protein</fullName>
    </submittedName>
</protein>
<evidence type="ECO:0000313" key="2">
    <source>
        <dbReference type="EMBL" id="KAL3765228.1"/>
    </source>
</evidence>
<name>A0ABD3MMT9_9STRA</name>
<keyword evidence="3" id="KW-1185">Reference proteome</keyword>
<dbReference type="Proteomes" id="UP001530400">
    <property type="component" value="Unassembled WGS sequence"/>
</dbReference>